<dbReference type="STRING" id="1183432.AGR3A_Cc250003"/>
<accession>A0A1S7PBG6</accession>
<evidence type="ECO:0000313" key="1">
    <source>
        <dbReference type="EMBL" id="CUX18903.1"/>
    </source>
</evidence>
<proteinExistence type="predicted"/>
<dbReference type="EMBL" id="FBWK01000018">
    <property type="protein sequence ID" value="CUX18903.1"/>
    <property type="molecule type" value="Genomic_DNA"/>
</dbReference>
<keyword evidence="2" id="KW-1185">Reference proteome</keyword>
<dbReference type="Proteomes" id="UP000191988">
    <property type="component" value="Unassembled WGS sequence"/>
</dbReference>
<evidence type="ECO:0000313" key="2">
    <source>
        <dbReference type="Proteomes" id="UP000191988"/>
    </source>
</evidence>
<sequence>MKGRVQKEKCPLDAGIIISALGCAQFVDLGAEVLQHEVFFGGNLAFVDFLRPLLERNLDAEFLVDGENDIQKVEAVDAQIVDRVAFRRNGFAVDFAGFGDNVGNLVECSCHAHNPYCRSYELSCLTHHIGKSHKKANGFVT</sequence>
<reference evidence="2" key="1">
    <citation type="submission" date="2016-01" db="EMBL/GenBank/DDBJ databases">
        <authorList>
            <person name="Regsiter A."/>
            <person name="william w."/>
        </authorList>
    </citation>
    <scope>NUCLEOTIDE SEQUENCE [LARGE SCALE GENOMIC DNA]</scope>
    <source>
        <strain evidence="2">CFBP 6623</strain>
    </source>
</reference>
<gene>
    <name evidence="1" type="ORF">AGR3A_Cc250003</name>
</gene>
<dbReference type="AlphaFoldDB" id="A0A1S7PBG6"/>
<organism evidence="1 2">
    <name type="scientific">Agrobacterium tomkonis CFBP 6623</name>
    <dbReference type="NCBI Taxonomy" id="1183432"/>
    <lineage>
        <taxon>Bacteria</taxon>
        <taxon>Pseudomonadati</taxon>
        <taxon>Pseudomonadota</taxon>
        <taxon>Alphaproteobacteria</taxon>
        <taxon>Hyphomicrobiales</taxon>
        <taxon>Rhizobiaceae</taxon>
        <taxon>Rhizobium/Agrobacterium group</taxon>
        <taxon>Agrobacterium</taxon>
        <taxon>Agrobacterium tumefaciens complex</taxon>
    </lineage>
</organism>
<name>A0A1S7PBG6_9HYPH</name>
<protein>
    <submittedName>
        <fullName evidence="1">Uncharacterized protein</fullName>
    </submittedName>
</protein>